<dbReference type="SUPFAM" id="SSF47240">
    <property type="entry name" value="Ferritin-like"/>
    <property type="match status" value="1"/>
</dbReference>
<evidence type="ECO:0000256" key="5">
    <source>
        <dbReference type="ARBA" id="ARBA00022840"/>
    </source>
</evidence>
<dbReference type="UniPathway" id="UPA00326"/>
<keyword evidence="7" id="KW-0472">Membrane</keyword>
<dbReference type="STRING" id="1798475.A2837_02665"/>
<protein>
    <recommendedName>
        <fullName evidence="3">ribonucleoside-diphosphate reductase</fullName>
        <ecNumber evidence="3">1.17.4.1</ecNumber>
    </recommendedName>
</protein>
<keyword evidence="5 6" id="KW-0067">ATP-binding</keyword>
<dbReference type="EC" id="1.17.4.1" evidence="3"/>
<reference evidence="9 10" key="1">
    <citation type="journal article" date="2016" name="Nat. Commun.">
        <title>Thousands of microbial genomes shed light on interconnected biogeochemical processes in an aquifer system.</title>
        <authorList>
            <person name="Anantharaman K."/>
            <person name="Brown C.T."/>
            <person name="Hug L.A."/>
            <person name="Sharon I."/>
            <person name="Castelle C.J."/>
            <person name="Probst A.J."/>
            <person name="Thomas B.C."/>
            <person name="Singh A."/>
            <person name="Wilkins M.J."/>
            <person name="Karaoz U."/>
            <person name="Brodie E.L."/>
            <person name="Williams K.H."/>
            <person name="Hubbard S.S."/>
            <person name="Banfield J.F."/>
        </authorList>
    </citation>
    <scope>NUCLEOTIDE SEQUENCE [LARGE SCALE GENOMIC DNA]</scope>
</reference>
<dbReference type="GO" id="GO:0005524">
    <property type="term" value="F:ATP binding"/>
    <property type="evidence" value="ECO:0007669"/>
    <property type="project" value="UniProtKB-UniRule"/>
</dbReference>
<keyword evidence="7" id="KW-1133">Transmembrane helix</keyword>
<dbReference type="CDD" id="cd01049">
    <property type="entry name" value="RNRR2"/>
    <property type="match status" value="1"/>
</dbReference>
<dbReference type="InterPro" id="IPR009078">
    <property type="entry name" value="Ferritin-like_SF"/>
</dbReference>
<dbReference type="Gene3D" id="1.10.620.20">
    <property type="entry name" value="Ribonucleotide Reductase, subunit A"/>
    <property type="match status" value="1"/>
</dbReference>
<dbReference type="InterPro" id="IPR000358">
    <property type="entry name" value="RNR_small_fam"/>
</dbReference>
<comment type="similarity">
    <text evidence="2">Belongs to the ribonucleoside diphosphate reductase small chain family.</text>
</comment>
<organism evidence="9 10">
    <name type="scientific">Candidatus Kaiserbacteria bacterium RIFCSPHIGHO2_01_FULL_46_22</name>
    <dbReference type="NCBI Taxonomy" id="1798475"/>
    <lineage>
        <taxon>Bacteria</taxon>
        <taxon>Candidatus Kaiseribacteriota</taxon>
    </lineage>
</organism>
<accession>A0A1F6BX36</accession>
<dbReference type="InterPro" id="IPR033909">
    <property type="entry name" value="RNR_small"/>
</dbReference>
<evidence type="ECO:0000256" key="1">
    <source>
        <dbReference type="ARBA" id="ARBA00001962"/>
    </source>
</evidence>
<keyword evidence="7" id="KW-0812">Transmembrane</keyword>
<feature type="transmembrane region" description="Helical" evidence="7">
    <location>
        <begin position="264"/>
        <end position="287"/>
    </location>
</feature>
<dbReference type="PANTHER" id="PTHR23409">
    <property type="entry name" value="RIBONUCLEOSIDE-DIPHOSPHATE REDUCTASE SMALL CHAIN"/>
    <property type="match status" value="1"/>
</dbReference>
<comment type="cofactor">
    <cofactor evidence="1">
        <name>Fe cation</name>
        <dbReference type="ChEBI" id="CHEBI:24875"/>
    </cofactor>
</comment>
<dbReference type="GO" id="GO:0004748">
    <property type="term" value="F:ribonucleoside-diphosphate reductase activity, thioredoxin disulfide as acceptor"/>
    <property type="evidence" value="ECO:0007669"/>
    <property type="project" value="UniProtKB-EC"/>
</dbReference>
<evidence type="ECO:0000256" key="4">
    <source>
        <dbReference type="ARBA" id="ARBA00022741"/>
    </source>
</evidence>
<dbReference type="PROSITE" id="PS51161">
    <property type="entry name" value="ATP_CONE"/>
    <property type="match status" value="1"/>
</dbReference>
<keyword evidence="4 6" id="KW-0547">Nucleotide-binding</keyword>
<dbReference type="GO" id="GO:0009263">
    <property type="term" value="P:deoxyribonucleotide biosynthetic process"/>
    <property type="evidence" value="ECO:0007669"/>
    <property type="project" value="InterPro"/>
</dbReference>
<evidence type="ECO:0000313" key="10">
    <source>
        <dbReference type="Proteomes" id="UP000176322"/>
    </source>
</evidence>
<comment type="caution">
    <text evidence="9">The sequence shown here is derived from an EMBL/GenBank/DDBJ whole genome shotgun (WGS) entry which is preliminary data.</text>
</comment>
<dbReference type="Proteomes" id="UP000176322">
    <property type="component" value="Unassembled WGS sequence"/>
</dbReference>
<dbReference type="PANTHER" id="PTHR23409:SF18">
    <property type="entry name" value="RIBONUCLEOSIDE-DIPHOSPHATE REDUCTASE SUBUNIT M2"/>
    <property type="match status" value="1"/>
</dbReference>
<evidence type="ECO:0000259" key="8">
    <source>
        <dbReference type="PROSITE" id="PS51161"/>
    </source>
</evidence>
<evidence type="ECO:0000256" key="3">
    <source>
        <dbReference type="ARBA" id="ARBA00012274"/>
    </source>
</evidence>
<sequence length="437" mass="50398">MEITQIRKRDGSVVDFKVAKIEAAVLKAFGETGEGSAQDAAKVATLVNEKILAMCDAAGSAEPGDHHYGKCVDGYPTVEEIQDLVEAALMELSFFETAKAYIIYRAERKRLRQRDIFRKRTNLKPYEYPELLEYVTAIRHSYWLHTEFNFTRDIDDFKTRVADHERDAIKKTMLAIAQIEVAVKSFWGNIYGRIPKPEIGAVGFTFAESEVRHMDAYAHLLDILGLNDEFKKLTDIPVIKKRVEYLEKVITFSKTGEMREYSQAILLFSLFIEHVSLFSQFLIMMSFNKHKNLFKGISNAVEATSKEEQIHGMFGIDLINIIRDEHPEWFDQSHRETVRMMCVEAYQAESAIIDWIFETGELEFLPKDQVKEFVKHRLNNSLQSIGMSAVFSVDEALLDKTEWFNDEVIATKHVDFFDKRSINYSKRQSSVTSDDLF</sequence>
<proteinExistence type="inferred from homology"/>
<gene>
    <name evidence="9" type="ORF">A2837_02665</name>
</gene>
<dbReference type="EMBL" id="MFKO01000008">
    <property type="protein sequence ID" value="OGG41393.1"/>
    <property type="molecule type" value="Genomic_DNA"/>
</dbReference>
<evidence type="ECO:0000313" key="9">
    <source>
        <dbReference type="EMBL" id="OGG41393.1"/>
    </source>
</evidence>
<evidence type="ECO:0000256" key="7">
    <source>
        <dbReference type="SAM" id="Phobius"/>
    </source>
</evidence>
<evidence type="ECO:0000256" key="2">
    <source>
        <dbReference type="ARBA" id="ARBA00009303"/>
    </source>
</evidence>
<dbReference type="InterPro" id="IPR012348">
    <property type="entry name" value="RNR-like"/>
</dbReference>
<dbReference type="InterPro" id="IPR005144">
    <property type="entry name" value="ATP-cone_dom"/>
</dbReference>
<name>A0A1F6BX36_9BACT</name>
<dbReference type="AlphaFoldDB" id="A0A1F6BX36"/>
<dbReference type="Pfam" id="PF03477">
    <property type="entry name" value="ATP-cone"/>
    <property type="match status" value="2"/>
</dbReference>
<feature type="domain" description="ATP-cone" evidence="8">
    <location>
        <begin position="4"/>
        <end position="112"/>
    </location>
</feature>
<evidence type="ECO:0000256" key="6">
    <source>
        <dbReference type="PROSITE-ProRule" id="PRU00492"/>
    </source>
</evidence>
<dbReference type="Pfam" id="PF00268">
    <property type="entry name" value="Ribonuc_red_sm"/>
    <property type="match status" value="1"/>
</dbReference>